<dbReference type="AlphaFoldDB" id="A0A8J8FG37"/>
<protein>
    <submittedName>
        <fullName evidence="2">Uncharacterized protein</fullName>
    </submittedName>
</protein>
<keyword evidence="1" id="KW-0812">Transmembrane</keyword>
<evidence type="ECO:0000313" key="3">
    <source>
        <dbReference type="Proteomes" id="UP000598971"/>
    </source>
</evidence>
<dbReference type="EMBL" id="WHPF01000010">
    <property type="protein sequence ID" value="NNV56772.1"/>
    <property type="molecule type" value="Genomic_DNA"/>
</dbReference>
<evidence type="ECO:0000256" key="1">
    <source>
        <dbReference type="SAM" id="Phobius"/>
    </source>
</evidence>
<gene>
    <name evidence="2" type="ORF">GD597_14970</name>
</gene>
<reference evidence="2" key="1">
    <citation type="submission" date="2019-10" db="EMBL/GenBank/DDBJ databases">
        <title>Draft genome sequence of Panacibacter sp. KCS-6.</title>
        <authorList>
            <person name="Yim K.J."/>
        </authorList>
    </citation>
    <scope>NUCLEOTIDE SEQUENCE</scope>
    <source>
        <strain evidence="2">KCS-6</strain>
    </source>
</reference>
<keyword evidence="1" id="KW-0472">Membrane</keyword>
<dbReference type="RefSeq" id="WP_171608710.1">
    <property type="nucleotide sequence ID" value="NZ_WHPF01000010.1"/>
</dbReference>
<comment type="caution">
    <text evidence="2">The sequence shown here is derived from an EMBL/GenBank/DDBJ whole genome shotgun (WGS) entry which is preliminary data.</text>
</comment>
<keyword evidence="1" id="KW-1133">Transmembrane helix</keyword>
<organism evidence="2 3">
    <name type="scientific">Limnovirga soli</name>
    <dbReference type="NCBI Taxonomy" id="2656915"/>
    <lineage>
        <taxon>Bacteria</taxon>
        <taxon>Pseudomonadati</taxon>
        <taxon>Bacteroidota</taxon>
        <taxon>Chitinophagia</taxon>
        <taxon>Chitinophagales</taxon>
        <taxon>Chitinophagaceae</taxon>
        <taxon>Limnovirga</taxon>
    </lineage>
</organism>
<evidence type="ECO:0000313" key="2">
    <source>
        <dbReference type="EMBL" id="NNV56772.1"/>
    </source>
</evidence>
<name>A0A8J8FG37_9BACT</name>
<keyword evidence="3" id="KW-1185">Reference proteome</keyword>
<feature type="transmembrane region" description="Helical" evidence="1">
    <location>
        <begin position="20"/>
        <end position="43"/>
    </location>
</feature>
<feature type="transmembrane region" description="Helical" evidence="1">
    <location>
        <begin position="63"/>
        <end position="83"/>
    </location>
</feature>
<sequence length="93" mass="10445">MNKQPSLVFCLLMDLLGSITYIIPGIGETADIIWAPISGYLFYKTFGGRKAAIGGLFNFAEELLLFTDIIPSFTIMWLIQRFYANKPLPILPL</sequence>
<proteinExistence type="predicted"/>
<accession>A0A8J8FG37</accession>
<dbReference type="Proteomes" id="UP000598971">
    <property type="component" value="Unassembled WGS sequence"/>
</dbReference>